<organism evidence="2 3">
    <name type="scientific">Vibrio albus</name>
    <dbReference type="NCBI Taxonomy" id="2200953"/>
    <lineage>
        <taxon>Bacteria</taxon>
        <taxon>Pseudomonadati</taxon>
        <taxon>Pseudomonadota</taxon>
        <taxon>Gammaproteobacteria</taxon>
        <taxon>Vibrionales</taxon>
        <taxon>Vibrionaceae</taxon>
        <taxon>Vibrio</taxon>
    </lineage>
</organism>
<keyword evidence="3" id="KW-1185">Reference proteome</keyword>
<dbReference type="AlphaFoldDB" id="A0A2U3BDH0"/>
<protein>
    <submittedName>
        <fullName evidence="2">Uncharacterized protein</fullName>
    </submittedName>
</protein>
<name>A0A2U3BDH0_9VIBR</name>
<evidence type="ECO:0000313" key="2">
    <source>
        <dbReference type="EMBL" id="PWI34815.1"/>
    </source>
</evidence>
<dbReference type="Proteomes" id="UP000245362">
    <property type="component" value="Unassembled WGS sequence"/>
</dbReference>
<sequence>MFILYLTEIRSISENSGKFLTIFQAKPLLQSELTRTEPSIQAQDASVLLAKKSKNQGSVIILQFGRTKLILKSLINGNNVGFPILMLLSLYTLWFQSENKTCP</sequence>
<gene>
    <name evidence="2" type="ORF">DI392_00590</name>
</gene>
<evidence type="ECO:0000256" key="1">
    <source>
        <dbReference type="SAM" id="Phobius"/>
    </source>
</evidence>
<proteinExistence type="predicted"/>
<comment type="caution">
    <text evidence="2">The sequence shown here is derived from an EMBL/GenBank/DDBJ whole genome shotgun (WGS) entry which is preliminary data.</text>
</comment>
<keyword evidence="1" id="KW-0472">Membrane</keyword>
<reference evidence="2 3" key="1">
    <citation type="submission" date="2018-05" db="EMBL/GenBank/DDBJ databases">
        <title>Vibrio limimaris sp. nov., isolated from marine sediment.</title>
        <authorList>
            <person name="Li C.-M."/>
        </authorList>
    </citation>
    <scope>NUCLEOTIDE SEQUENCE [LARGE SCALE GENOMIC DNA]</scope>
    <source>
        <strain evidence="2 3">E4404</strain>
    </source>
</reference>
<keyword evidence="1" id="KW-1133">Transmembrane helix</keyword>
<dbReference type="EMBL" id="QFWT01000001">
    <property type="protein sequence ID" value="PWI34815.1"/>
    <property type="molecule type" value="Genomic_DNA"/>
</dbReference>
<accession>A0A2U3BDH0</accession>
<evidence type="ECO:0000313" key="3">
    <source>
        <dbReference type="Proteomes" id="UP000245362"/>
    </source>
</evidence>
<feature type="transmembrane region" description="Helical" evidence="1">
    <location>
        <begin position="74"/>
        <end position="94"/>
    </location>
</feature>
<keyword evidence="1" id="KW-0812">Transmembrane</keyword>